<dbReference type="AlphaFoldDB" id="A0A9D6UXL1"/>
<feature type="non-terminal residue" evidence="14">
    <location>
        <position position="1"/>
    </location>
</feature>
<dbReference type="PANTHER" id="PTHR43065:SF42">
    <property type="entry name" value="TWO-COMPONENT SENSOR PPRA"/>
    <property type="match status" value="1"/>
</dbReference>
<accession>A0A9D6UXL1</accession>
<dbReference type="EC" id="2.7.13.3" evidence="2"/>
<evidence type="ECO:0000256" key="2">
    <source>
        <dbReference type="ARBA" id="ARBA00012438"/>
    </source>
</evidence>
<keyword evidence="5" id="KW-0547">Nucleotide-binding</keyword>
<evidence type="ECO:0000256" key="5">
    <source>
        <dbReference type="ARBA" id="ARBA00022741"/>
    </source>
</evidence>
<dbReference type="InterPro" id="IPR003661">
    <property type="entry name" value="HisK_dim/P_dom"/>
</dbReference>
<dbReference type="PRINTS" id="PR00344">
    <property type="entry name" value="BCTRLSENSOR"/>
</dbReference>
<dbReference type="Gene3D" id="3.30.450.20">
    <property type="entry name" value="PAS domain"/>
    <property type="match status" value="1"/>
</dbReference>
<dbReference type="CDD" id="cd00082">
    <property type="entry name" value="HisKA"/>
    <property type="match status" value="1"/>
</dbReference>
<reference evidence="14" key="1">
    <citation type="submission" date="2020-07" db="EMBL/GenBank/DDBJ databases">
        <title>Huge and variable diversity of episymbiotic CPR bacteria and DPANN archaea in groundwater ecosystems.</title>
        <authorList>
            <person name="He C.Y."/>
            <person name="Keren R."/>
            <person name="Whittaker M."/>
            <person name="Farag I.F."/>
            <person name="Doudna J."/>
            <person name="Cate J.H.D."/>
            <person name="Banfield J.F."/>
        </authorList>
    </citation>
    <scope>NUCLEOTIDE SEQUENCE</scope>
    <source>
        <strain evidence="14">NC_groundwater_1664_Pr3_B-0.1um_52_9</strain>
    </source>
</reference>
<keyword evidence="3 9" id="KW-0597">Phosphoprotein</keyword>
<keyword evidence="8" id="KW-0902">Two-component regulatory system</keyword>
<evidence type="ECO:0000313" key="14">
    <source>
        <dbReference type="EMBL" id="MBI5248285.1"/>
    </source>
</evidence>
<dbReference type="PANTHER" id="PTHR43065">
    <property type="entry name" value="SENSOR HISTIDINE KINASE"/>
    <property type="match status" value="1"/>
</dbReference>
<dbReference type="SMART" id="SM00091">
    <property type="entry name" value="PAS"/>
    <property type="match status" value="1"/>
</dbReference>
<dbReference type="InterPro" id="IPR000014">
    <property type="entry name" value="PAS"/>
</dbReference>
<dbReference type="InterPro" id="IPR036890">
    <property type="entry name" value="HATPase_C_sf"/>
</dbReference>
<dbReference type="Pfam" id="PF00989">
    <property type="entry name" value="PAS"/>
    <property type="match status" value="1"/>
</dbReference>
<feature type="domain" description="Response regulatory" evidence="12">
    <location>
        <begin position="400"/>
        <end position="520"/>
    </location>
</feature>
<keyword evidence="6" id="KW-0418">Kinase</keyword>
<dbReference type="InterPro" id="IPR035965">
    <property type="entry name" value="PAS-like_dom_sf"/>
</dbReference>
<dbReference type="PROSITE" id="PS50112">
    <property type="entry name" value="PAS"/>
    <property type="match status" value="1"/>
</dbReference>
<dbReference type="Proteomes" id="UP000807825">
    <property type="component" value="Unassembled WGS sequence"/>
</dbReference>
<dbReference type="Pfam" id="PF00072">
    <property type="entry name" value="Response_reg"/>
    <property type="match status" value="1"/>
</dbReference>
<dbReference type="InterPro" id="IPR013767">
    <property type="entry name" value="PAS_fold"/>
</dbReference>
<organism evidence="14 15">
    <name type="scientific">Desulfomonile tiedjei</name>
    <dbReference type="NCBI Taxonomy" id="2358"/>
    <lineage>
        <taxon>Bacteria</taxon>
        <taxon>Pseudomonadati</taxon>
        <taxon>Thermodesulfobacteriota</taxon>
        <taxon>Desulfomonilia</taxon>
        <taxon>Desulfomonilales</taxon>
        <taxon>Desulfomonilaceae</taxon>
        <taxon>Desulfomonile</taxon>
    </lineage>
</organism>
<evidence type="ECO:0000256" key="4">
    <source>
        <dbReference type="ARBA" id="ARBA00022679"/>
    </source>
</evidence>
<dbReference type="InterPro" id="IPR036097">
    <property type="entry name" value="HisK_dim/P_sf"/>
</dbReference>
<dbReference type="GO" id="GO:0006355">
    <property type="term" value="P:regulation of DNA-templated transcription"/>
    <property type="evidence" value="ECO:0007669"/>
    <property type="project" value="InterPro"/>
</dbReference>
<dbReference type="InterPro" id="IPR004358">
    <property type="entry name" value="Sig_transdc_His_kin-like_C"/>
</dbReference>
<feature type="domain" description="Histidine kinase" evidence="11">
    <location>
        <begin position="164"/>
        <end position="380"/>
    </location>
</feature>
<name>A0A9D6UXL1_9BACT</name>
<evidence type="ECO:0000256" key="7">
    <source>
        <dbReference type="ARBA" id="ARBA00022840"/>
    </source>
</evidence>
<dbReference type="PROSITE" id="PS50109">
    <property type="entry name" value="HIS_KIN"/>
    <property type="match status" value="1"/>
</dbReference>
<dbReference type="PROSITE" id="PS50110">
    <property type="entry name" value="RESPONSE_REGULATORY"/>
    <property type="match status" value="1"/>
</dbReference>
<dbReference type="GO" id="GO:0005524">
    <property type="term" value="F:ATP binding"/>
    <property type="evidence" value="ECO:0007669"/>
    <property type="project" value="UniProtKB-KW"/>
</dbReference>
<comment type="catalytic activity">
    <reaction evidence="1">
        <text>ATP + protein L-histidine = ADP + protein N-phospho-L-histidine.</text>
        <dbReference type="EC" id="2.7.13.3"/>
    </reaction>
</comment>
<dbReference type="SMART" id="SM00388">
    <property type="entry name" value="HisKA"/>
    <property type="match status" value="1"/>
</dbReference>
<keyword evidence="4" id="KW-0808">Transferase</keyword>
<dbReference type="Gene3D" id="3.40.50.2300">
    <property type="match status" value="1"/>
</dbReference>
<dbReference type="SMART" id="SM00387">
    <property type="entry name" value="HATPase_c"/>
    <property type="match status" value="1"/>
</dbReference>
<gene>
    <name evidence="14" type="ORF">HY912_02215</name>
</gene>
<evidence type="ECO:0000259" key="13">
    <source>
        <dbReference type="PROSITE" id="PS50112"/>
    </source>
</evidence>
<dbReference type="NCBIfam" id="TIGR00229">
    <property type="entry name" value="sensory_box"/>
    <property type="match status" value="1"/>
</dbReference>
<evidence type="ECO:0000259" key="11">
    <source>
        <dbReference type="PROSITE" id="PS50109"/>
    </source>
</evidence>
<evidence type="ECO:0000256" key="3">
    <source>
        <dbReference type="ARBA" id="ARBA00022553"/>
    </source>
</evidence>
<dbReference type="EMBL" id="JACRDE010000059">
    <property type="protein sequence ID" value="MBI5248285.1"/>
    <property type="molecule type" value="Genomic_DNA"/>
</dbReference>
<dbReference type="GO" id="GO:0000155">
    <property type="term" value="F:phosphorelay sensor kinase activity"/>
    <property type="evidence" value="ECO:0007669"/>
    <property type="project" value="InterPro"/>
</dbReference>
<evidence type="ECO:0000256" key="9">
    <source>
        <dbReference type="PROSITE-ProRule" id="PRU00169"/>
    </source>
</evidence>
<dbReference type="CDD" id="cd17546">
    <property type="entry name" value="REC_hyHK_CKI1_RcsC-like"/>
    <property type="match status" value="1"/>
</dbReference>
<protein>
    <recommendedName>
        <fullName evidence="2">histidine kinase</fullName>
        <ecNumber evidence="2">2.7.13.3</ecNumber>
    </recommendedName>
</protein>
<dbReference type="SMART" id="SM00448">
    <property type="entry name" value="REC"/>
    <property type="match status" value="1"/>
</dbReference>
<dbReference type="InterPro" id="IPR011006">
    <property type="entry name" value="CheY-like_superfamily"/>
</dbReference>
<comment type="caution">
    <text evidence="14">The sequence shown here is derived from an EMBL/GenBank/DDBJ whole genome shotgun (WGS) entry which is preliminary data.</text>
</comment>
<evidence type="ECO:0000313" key="15">
    <source>
        <dbReference type="Proteomes" id="UP000807825"/>
    </source>
</evidence>
<dbReference type="InterPro" id="IPR005467">
    <property type="entry name" value="His_kinase_dom"/>
</dbReference>
<evidence type="ECO:0000259" key="12">
    <source>
        <dbReference type="PROSITE" id="PS50110"/>
    </source>
</evidence>
<dbReference type="Gene3D" id="1.10.287.130">
    <property type="match status" value="1"/>
</dbReference>
<sequence length="525" mass="57576">NANASERRNFQRNSDVDSKRSGEAIRQSEDKYRFVVENANEAILVAQDGILKFANSRAAKISKYTVEELTSKPFIDFVHVDDKEKVGEIYRQGLSDNEAPHLYSFRIMDKIGMAKWLEINAVTIIWDGRPAILIFANDVSARRQMEEELLRIEKLESLGILAGGIAHDFNNILTAILGNISLASLYSNSEEKMAKRLKEAEKACLRAQGLTIQLLTFAKGGAPVKKTASIGDIIRDAALFSLRGSNVRPEFSIADDLWTVEVDEAQISQVTNNLIINADHAMPEGGVVQVSAENVRVTRELGLPLETGQYVKFTIKDHGVGIPDQIITRIFDPYFTTKRMGSGLGLATSYSIIRNHGGIVTVESEANLGTTFHIYLPASQQQINVVSESEFDSFSTGRGRILIMDDEAIIRELSTELLSHLGYDVEVAEDGSRAVDLYASALNSANPFDLVILDLTVPGGMGGRETIQRLSEIHPGVLAIVSSGYANDPIITDYVSHGFKGVISKPYTIKEISETLNRVIGGGNA</sequence>
<dbReference type="CDD" id="cd00130">
    <property type="entry name" value="PAS"/>
    <property type="match status" value="1"/>
</dbReference>
<dbReference type="Gene3D" id="3.30.565.10">
    <property type="entry name" value="Histidine kinase-like ATPase, C-terminal domain"/>
    <property type="match status" value="1"/>
</dbReference>
<feature type="domain" description="PAS" evidence="13">
    <location>
        <begin position="28"/>
        <end position="97"/>
    </location>
</feature>
<evidence type="ECO:0000256" key="6">
    <source>
        <dbReference type="ARBA" id="ARBA00022777"/>
    </source>
</evidence>
<dbReference type="InterPro" id="IPR001789">
    <property type="entry name" value="Sig_transdc_resp-reg_receiver"/>
</dbReference>
<dbReference type="InterPro" id="IPR003594">
    <property type="entry name" value="HATPase_dom"/>
</dbReference>
<dbReference type="SUPFAM" id="SSF55785">
    <property type="entry name" value="PYP-like sensor domain (PAS domain)"/>
    <property type="match status" value="1"/>
</dbReference>
<keyword evidence="7" id="KW-0067">ATP-binding</keyword>
<evidence type="ECO:0000256" key="1">
    <source>
        <dbReference type="ARBA" id="ARBA00000085"/>
    </source>
</evidence>
<feature type="region of interest" description="Disordered" evidence="10">
    <location>
        <begin position="1"/>
        <end position="24"/>
    </location>
</feature>
<evidence type="ECO:0000256" key="10">
    <source>
        <dbReference type="SAM" id="MobiDB-lite"/>
    </source>
</evidence>
<dbReference type="SUPFAM" id="SSF52172">
    <property type="entry name" value="CheY-like"/>
    <property type="match status" value="1"/>
</dbReference>
<dbReference type="Pfam" id="PF02518">
    <property type="entry name" value="HATPase_c"/>
    <property type="match status" value="1"/>
</dbReference>
<proteinExistence type="predicted"/>
<evidence type="ECO:0000256" key="8">
    <source>
        <dbReference type="ARBA" id="ARBA00023012"/>
    </source>
</evidence>
<dbReference type="SUPFAM" id="SSF47384">
    <property type="entry name" value="Homodimeric domain of signal transducing histidine kinase"/>
    <property type="match status" value="1"/>
</dbReference>
<dbReference type="SUPFAM" id="SSF55874">
    <property type="entry name" value="ATPase domain of HSP90 chaperone/DNA topoisomerase II/histidine kinase"/>
    <property type="match status" value="1"/>
</dbReference>
<feature type="modified residue" description="4-aspartylphosphate" evidence="9">
    <location>
        <position position="454"/>
    </location>
</feature>